<feature type="transmembrane region" description="Helical" evidence="5">
    <location>
        <begin position="61"/>
        <end position="83"/>
    </location>
</feature>
<dbReference type="OrthoDB" id="8576060at2"/>
<keyword evidence="7" id="KW-0436">Ligase</keyword>
<feature type="transmembrane region" description="Helical" evidence="5">
    <location>
        <begin position="112"/>
        <end position="130"/>
    </location>
</feature>
<evidence type="ECO:0000256" key="3">
    <source>
        <dbReference type="ARBA" id="ARBA00022989"/>
    </source>
</evidence>
<feature type="transmembrane region" description="Helical" evidence="5">
    <location>
        <begin position="362"/>
        <end position="384"/>
    </location>
</feature>
<keyword evidence="4 5" id="KW-0472">Membrane</keyword>
<dbReference type="AlphaFoldDB" id="A0A380MXU0"/>
<accession>A0A380MXU0</accession>
<protein>
    <submittedName>
        <fullName evidence="7">Lipid A core - O-antigen ligase and related enzymes</fullName>
    </submittedName>
</protein>
<feature type="transmembrane region" description="Helical" evidence="5">
    <location>
        <begin position="175"/>
        <end position="198"/>
    </location>
</feature>
<feature type="transmembrane region" description="Helical" evidence="5">
    <location>
        <begin position="218"/>
        <end position="238"/>
    </location>
</feature>
<feature type="transmembrane region" description="Helical" evidence="5">
    <location>
        <begin position="150"/>
        <end position="168"/>
    </location>
</feature>
<dbReference type="GO" id="GO:0016874">
    <property type="term" value="F:ligase activity"/>
    <property type="evidence" value="ECO:0007669"/>
    <property type="project" value="UniProtKB-KW"/>
</dbReference>
<dbReference type="InterPro" id="IPR007016">
    <property type="entry name" value="O-antigen_ligase-rel_domated"/>
</dbReference>
<evidence type="ECO:0000256" key="2">
    <source>
        <dbReference type="ARBA" id="ARBA00022692"/>
    </source>
</evidence>
<dbReference type="PANTHER" id="PTHR37422:SF23">
    <property type="entry name" value="TEICHURONIC ACID BIOSYNTHESIS PROTEIN TUAE"/>
    <property type="match status" value="1"/>
</dbReference>
<dbReference type="PANTHER" id="PTHR37422">
    <property type="entry name" value="TEICHURONIC ACID BIOSYNTHESIS PROTEIN TUAE"/>
    <property type="match status" value="1"/>
</dbReference>
<evidence type="ECO:0000256" key="1">
    <source>
        <dbReference type="ARBA" id="ARBA00004141"/>
    </source>
</evidence>
<dbReference type="Pfam" id="PF04932">
    <property type="entry name" value="Wzy_C"/>
    <property type="match status" value="1"/>
</dbReference>
<dbReference type="InterPro" id="IPR051533">
    <property type="entry name" value="WaaL-like"/>
</dbReference>
<feature type="transmembrane region" description="Helical" evidence="5">
    <location>
        <begin position="325"/>
        <end position="342"/>
    </location>
</feature>
<evidence type="ECO:0000256" key="4">
    <source>
        <dbReference type="ARBA" id="ARBA00023136"/>
    </source>
</evidence>
<comment type="subcellular location">
    <subcellularLocation>
        <location evidence="1">Membrane</location>
        <topology evidence="1">Multi-pass membrane protein</topology>
    </subcellularLocation>
</comment>
<dbReference type="GO" id="GO:0016020">
    <property type="term" value="C:membrane"/>
    <property type="evidence" value="ECO:0007669"/>
    <property type="project" value="UniProtKB-SubCell"/>
</dbReference>
<proteinExistence type="predicted"/>
<evidence type="ECO:0000256" key="5">
    <source>
        <dbReference type="SAM" id="Phobius"/>
    </source>
</evidence>
<dbReference type="RefSeq" id="WP_072577079.1">
    <property type="nucleotide sequence ID" value="NZ_LWHB01000130.1"/>
</dbReference>
<evidence type="ECO:0000259" key="6">
    <source>
        <dbReference type="Pfam" id="PF04932"/>
    </source>
</evidence>
<gene>
    <name evidence="7" type="ORF">NCTC13337_02166</name>
</gene>
<keyword evidence="8" id="KW-1185">Reference proteome</keyword>
<keyword evidence="2 5" id="KW-0812">Transmembrane</keyword>
<keyword evidence="3 5" id="KW-1133">Transmembrane helix</keyword>
<name>A0A380MXU0_9GAMM</name>
<feature type="transmembrane region" description="Helical" evidence="5">
    <location>
        <begin position="89"/>
        <end position="105"/>
    </location>
</feature>
<dbReference type="Proteomes" id="UP000254601">
    <property type="component" value="Unassembled WGS sequence"/>
</dbReference>
<sequence length="417" mass="47076">MNRIKKYGIFFNSIGWICLFSACFILKSGYGIGAGLLLLTGIASLWLEKKAEPLSYSARRWIAVLLIFSSAMIAVRLVIHQPLKEYDELSRYLLSIIIVIGLSRWRFSQTVYLSGIVLGCISAFLVVFYPRFWLNLPSANDYGYQHHIQFSNIAMIMAILSGFATLAYTKYSRLWWIALGGALCGIGAAFLAGGRGSWIMLPVMLALYSIAVETNHRWRTIFVIFLTVCLVVIVFYLIPQTGVAARIQGVFHDLTHYQQGHIATSQGQRLEMWRCGLVEMWPHRPWLGWGDPGLLNEKIRLSQIGTCDSSVGLFAHLHNDFIDTLVRYGLVGFIILVVFYLYPLVHYICKLRYCYLNSIQRMAAWTGIAITLAFMIGSMTNAFLGHNIATTFYIILQAWCMTEIGKKTIKAAGLCLI</sequence>
<feature type="transmembrane region" description="Helical" evidence="5">
    <location>
        <begin position="7"/>
        <end position="26"/>
    </location>
</feature>
<feature type="transmembrane region" description="Helical" evidence="5">
    <location>
        <begin position="32"/>
        <end position="49"/>
    </location>
</feature>
<reference evidence="7 8" key="1">
    <citation type="submission" date="2018-06" db="EMBL/GenBank/DDBJ databases">
        <authorList>
            <consortium name="Pathogen Informatics"/>
            <person name="Doyle S."/>
        </authorList>
    </citation>
    <scope>NUCLEOTIDE SEQUENCE [LARGE SCALE GENOMIC DNA]</scope>
    <source>
        <strain evidence="7 8">NCTC13337</strain>
    </source>
</reference>
<organism evidence="7 8">
    <name type="scientific">Suttonella ornithocola</name>
    <dbReference type="NCBI Taxonomy" id="279832"/>
    <lineage>
        <taxon>Bacteria</taxon>
        <taxon>Pseudomonadati</taxon>
        <taxon>Pseudomonadota</taxon>
        <taxon>Gammaproteobacteria</taxon>
        <taxon>Cardiobacteriales</taxon>
        <taxon>Cardiobacteriaceae</taxon>
        <taxon>Suttonella</taxon>
    </lineage>
</organism>
<evidence type="ECO:0000313" key="8">
    <source>
        <dbReference type="Proteomes" id="UP000254601"/>
    </source>
</evidence>
<feature type="domain" description="O-antigen ligase-related" evidence="6">
    <location>
        <begin position="182"/>
        <end position="337"/>
    </location>
</feature>
<dbReference type="EMBL" id="UHIC01000001">
    <property type="protein sequence ID" value="SUO97102.1"/>
    <property type="molecule type" value="Genomic_DNA"/>
</dbReference>
<evidence type="ECO:0000313" key="7">
    <source>
        <dbReference type="EMBL" id="SUO97102.1"/>
    </source>
</evidence>
<dbReference type="PROSITE" id="PS51257">
    <property type="entry name" value="PROKAR_LIPOPROTEIN"/>
    <property type="match status" value="1"/>
</dbReference>